<gene>
    <name evidence="1" type="ORF">OCBIM_22002310mg</name>
</gene>
<dbReference type="EMBL" id="KQ424627">
    <property type="protein sequence ID" value="KOF70744.1"/>
    <property type="molecule type" value="Genomic_DNA"/>
</dbReference>
<evidence type="ECO:0000313" key="1">
    <source>
        <dbReference type="EMBL" id="KOF70744.1"/>
    </source>
</evidence>
<accession>A0A0L8G1N7</accession>
<organism evidence="1">
    <name type="scientific">Octopus bimaculoides</name>
    <name type="common">California two-spotted octopus</name>
    <dbReference type="NCBI Taxonomy" id="37653"/>
    <lineage>
        <taxon>Eukaryota</taxon>
        <taxon>Metazoa</taxon>
        <taxon>Spiralia</taxon>
        <taxon>Lophotrochozoa</taxon>
        <taxon>Mollusca</taxon>
        <taxon>Cephalopoda</taxon>
        <taxon>Coleoidea</taxon>
        <taxon>Octopodiformes</taxon>
        <taxon>Octopoda</taxon>
        <taxon>Incirrata</taxon>
        <taxon>Octopodidae</taxon>
        <taxon>Octopus</taxon>
    </lineage>
</organism>
<name>A0A0L8G1N7_OCTBM</name>
<dbReference type="AlphaFoldDB" id="A0A0L8G1N7"/>
<protein>
    <submittedName>
        <fullName evidence="1">Uncharacterized protein</fullName>
    </submittedName>
</protein>
<sequence>MLGKLYFSKVSLANSFHQAVLANVWRKLIRSSTSGGYPRVGVVIGMIINK</sequence>
<proteinExistence type="predicted"/>
<reference evidence="1" key="1">
    <citation type="submission" date="2015-07" db="EMBL/GenBank/DDBJ databases">
        <title>MeaNS - Measles Nucleotide Surveillance Program.</title>
        <authorList>
            <person name="Tran T."/>
            <person name="Druce J."/>
        </authorList>
    </citation>
    <scope>NUCLEOTIDE SEQUENCE</scope>
    <source>
        <strain evidence="1">UCB-OBI-ISO-001</strain>
        <tissue evidence="1">Gonad</tissue>
    </source>
</reference>